<name>A0A401QDB9_SCYTO</name>
<evidence type="ECO:0000313" key="6">
    <source>
        <dbReference type="EMBL" id="GCB83356.1"/>
    </source>
</evidence>
<dbReference type="EMBL" id="BFAA01034759">
    <property type="protein sequence ID" value="GCB83356.1"/>
    <property type="molecule type" value="Genomic_DNA"/>
</dbReference>
<dbReference type="OrthoDB" id="62364at2759"/>
<dbReference type="GO" id="GO:0008270">
    <property type="term" value="F:zinc ion binding"/>
    <property type="evidence" value="ECO:0007669"/>
    <property type="project" value="UniProtKB-KW"/>
</dbReference>
<evidence type="ECO:0000313" key="7">
    <source>
        <dbReference type="Proteomes" id="UP000288216"/>
    </source>
</evidence>
<keyword evidence="3" id="KW-0863">Zinc-finger</keyword>
<dbReference type="InterPro" id="IPR025258">
    <property type="entry name" value="RH_dom"/>
</dbReference>
<protein>
    <recommendedName>
        <fullName evidence="5">Rubicon Homology domain-containing protein</fullName>
    </recommendedName>
</protein>
<dbReference type="Proteomes" id="UP000288216">
    <property type="component" value="Unassembled WGS sequence"/>
</dbReference>
<evidence type="ECO:0000256" key="2">
    <source>
        <dbReference type="ARBA" id="ARBA00022737"/>
    </source>
</evidence>
<keyword evidence="2" id="KW-0677">Repeat</keyword>
<feature type="non-terminal residue" evidence="6">
    <location>
        <position position="1"/>
    </location>
</feature>
<keyword evidence="4" id="KW-0862">Zinc</keyword>
<evidence type="ECO:0000256" key="1">
    <source>
        <dbReference type="ARBA" id="ARBA00022723"/>
    </source>
</evidence>
<reference evidence="6 7" key="1">
    <citation type="journal article" date="2018" name="Nat. Ecol. Evol.">
        <title>Shark genomes provide insights into elasmobranch evolution and the origin of vertebrates.</title>
        <authorList>
            <person name="Hara Y"/>
            <person name="Yamaguchi K"/>
            <person name="Onimaru K"/>
            <person name="Kadota M"/>
            <person name="Koyanagi M"/>
            <person name="Keeley SD"/>
            <person name="Tatsumi K"/>
            <person name="Tanaka K"/>
            <person name="Motone F"/>
            <person name="Kageyama Y"/>
            <person name="Nozu R"/>
            <person name="Adachi N"/>
            <person name="Nishimura O"/>
            <person name="Nakagawa R"/>
            <person name="Tanegashima C"/>
            <person name="Kiyatake I"/>
            <person name="Matsumoto R"/>
            <person name="Murakumo K"/>
            <person name="Nishida K"/>
            <person name="Terakita A"/>
            <person name="Kuratani S"/>
            <person name="Sato K"/>
            <person name="Hyodo S Kuraku.S."/>
        </authorList>
    </citation>
    <scope>NUCLEOTIDE SEQUENCE [LARGE SCALE GENOMIC DNA]</scope>
</reference>
<dbReference type="STRING" id="75743.A0A401QDB9"/>
<keyword evidence="1" id="KW-0479">Metal-binding</keyword>
<dbReference type="SMART" id="SM01175">
    <property type="entry name" value="DUF4206"/>
    <property type="match status" value="1"/>
</dbReference>
<evidence type="ECO:0000259" key="5">
    <source>
        <dbReference type="SMART" id="SM01175"/>
    </source>
</evidence>
<evidence type="ECO:0000256" key="4">
    <source>
        <dbReference type="ARBA" id="ARBA00022833"/>
    </source>
</evidence>
<proteinExistence type="predicted"/>
<sequence length="68" mass="8003">VSKQAKEFLEYISEEPLIDVQQDNPHLYEHVEALATVLRLRQQLKSLRAYLFSCRASVAEDLRRRYAP</sequence>
<keyword evidence="7" id="KW-1185">Reference proteome</keyword>
<dbReference type="InterPro" id="IPR051366">
    <property type="entry name" value="DEF8"/>
</dbReference>
<dbReference type="AlphaFoldDB" id="A0A401QDB9"/>
<evidence type="ECO:0000256" key="3">
    <source>
        <dbReference type="ARBA" id="ARBA00022771"/>
    </source>
</evidence>
<gene>
    <name evidence="6" type="ORF">scyTo_0023852</name>
</gene>
<dbReference type="PANTHER" id="PTHR12326">
    <property type="entry name" value="PLECKSTRIN HOMOLOGY DOMAIN CONTAINING PROTEIN"/>
    <property type="match status" value="1"/>
</dbReference>
<feature type="domain" description="Rubicon Homology" evidence="5">
    <location>
        <begin position="1"/>
        <end position="68"/>
    </location>
</feature>
<dbReference type="Pfam" id="PF13901">
    <property type="entry name" value="RH_dom"/>
    <property type="match status" value="1"/>
</dbReference>
<accession>A0A401QDB9</accession>
<comment type="caution">
    <text evidence="6">The sequence shown here is derived from an EMBL/GenBank/DDBJ whole genome shotgun (WGS) entry which is preliminary data.</text>
</comment>
<organism evidence="6 7">
    <name type="scientific">Scyliorhinus torazame</name>
    <name type="common">Cloudy catshark</name>
    <name type="synonym">Catulus torazame</name>
    <dbReference type="NCBI Taxonomy" id="75743"/>
    <lineage>
        <taxon>Eukaryota</taxon>
        <taxon>Metazoa</taxon>
        <taxon>Chordata</taxon>
        <taxon>Craniata</taxon>
        <taxon>Vertebrata</taxon>
        <taxon>Chondrichthyes</taxon>
        <taxon>Elasmobranchii</taxon>
        <taxon>Galeomorphii</taxon>
        <taxon>Galeoidea</taxon>
        <taxon>Carcharhiniformes</taxon>
        <taxon>Scyliorhinidae</taxon>
        <taxon>Scyliorhinus</taxon>
    </lineage>
</organism>
<dbReference type="PANTHER" id="PTHR12326:SF10">
    <property type="entry name" value="PLECKSTRIN HOMOLOGY DOMAIN-CONTAINING FAMILY M MEMBER 3"/>
    <property type="match status" value="1"/>
</dbReference>